<feature type="compositionally biased region" description="Polar residues" evidence="1">
    <location>
        <begin position="134"/>
        <end position="150"/>
    </location>
</feature>
<accession>A0A9Q8Z9D3</accession>
<dbReference type="OrthoDB" id="5409998at2759"/>
<name>A0A9Q8Z9D3_CURCL</name>
<reference evidence="2" key="1">
    <citation type="submission" date="2021-12" db="EMBL/GenBank/DDBJ databases">
        <title>Curvularia clavata genome.</title>
        <authorList>
            <person name="Cao Y."/>
        </authorList>
    </citation>
    <scope>NUCLEOTIDE SEQUENCE</scope>
    <source>
        <strain evidence="2">Yc1106</strain>
    </source>
</reference>
<dbReference type="Proteomes" id="UP001056012">
    <property type="component" value="Chromosome 4"/>
</dbReference>
<feature type="compositionally biased region" description="Low complexity" evidence="1">
    <location>
        <begin position="333"/>
        <end position="348"/>
    </location>
</feature>
<feature type="compositionally biased region" description="Basic and acidic residues" evidence="1">
    <location>
        <begin position="158"/>
        <end position="175"/>
    </location>
</feature>
<sequence length="379" mass="41185">MAAPNPGALPQEQQKHQQHTDTLQSMLNLIFLHSGRFLKETQAGGGSGRMKQQLQRVVPHATERFHDALDELENEVRLAQTVLRRDMALLKQDRKKKEAAAKQHEVEKARLAAEARNPPPATDNAPVKPEKPATPTQLEPSTAQDTSEPTTAMEIETDASKKEGASDNQGSHDGKAPSPPKTSADANTEPPKDPLFDGTPPANNPNESDFDFDAMFGDAMDTSDQHNPDMMDTSGDMDFNLDSGNDGSSLLRGLEDFAKDGDNDNANQASNMDMDFAMPDLPGLDTNANGSTNIDSNSTTVVKPAPEPEPAPKADEPNPAAQPPSEEKKADETTNNNMNSNNDDMMATMAADDLEDLFNMDEYANPEQSSFDDAFFNFE</sequence>
<evidence type="ECO:0000256" key="1">
    <source>
        <dbReference type="SAM" id="MobiDB-lite"/>
    </source>
</evidence>
<feature type="compositionally biased region" description="Basic and acidic residues" evidence="1">
    <location>
        <begin position="253"/>
        <end position="262"/>
    </location>
</feature>
<dbReference type="VEuPathDB" id="FungiDB:yc1106_05708"/>
<keyword evidence="3" id="KW-1185">Reference proteome</keyword>
<evidence type="ECO:0000313" key="3">
    <source>
        <dbReference type="Proteomes" id="UP001056012"/>
    </source>
</evidence>
<feature type="compositionally biased region" description="Polar residues" evidence="1">
    <location>
        <begin position="286"/>
        <end position="301"/>
    </location>
</feature>
<evidence type="ECO:0000313" key="2">
    <source>
        <dbReference type="EMBL" id="USP78434.1"/>
    </source>
</evidence>
<dbReference type="EMBL" id="CP089277">
    <property type="protein sequence ID" value="USP78434.1"/>
    <property type="molecule type" value="Genomic_DNA"/>
</dbReference>
<feature type="region of interest" description="Disordered" evidence="1">
    <location>
        <begin position="94"/>
        <end position="348"/>
    </location>
</feature>
<feature type="compositionally biased region" description="Basic and acidic residues" evidence="1">
    <location>
        <begin position="94"/>
        <end position="113"/>
    </location>
</feature>
<dbReference type="AlphaFoldDB" id="A0A9Q8Z9D3"/>
<proteinExistence type="predicted"/>
<organism evidence="2 3">
    <name type="scientific">Curvularia clavata</name>
    <dbReference type="NCBI Taxonomy" id="95742"/>
    <lineage>
        <taxon>Eukaryota</taxon>
        <taxon>Fungi</taxon>
        <taxon>Dikarya</taxon>
        <taxon>Ascomycota</taxon>
        <taxon>Pezizomycotina</taxon>
        <taxon>Dothideomycetes</taxon>
        <taxon>Pleosporomycetidae</taxon>
        <taxon>Pleosporales</taxon>
        <taxon>Pleosporineae</taxon>
        <taxon>Pleosporaceae</taxon>
        <taxon>Curvularia</taxon>
    </lineage>
</organism>
<protein>
    <submittedName>
        <fullName evidence="2">Uncharacterized protein</fullName>
    </submittedName>
</protein>
<feature type="region of interest" description="Disordered" evidence="1">
    <location>
        <begin position="1"/>
        <end position="21"/>
    </location>
</feature>
<gene>
    <name evidence="2" type="ORF">yc1106_05708</name>
</gene>